<dbReference type="EMBL" id="JAEHFW010000001">
    <property type="protein sequence ID" value="MBK0377755.1"/>
    <property type="molecule type" value="Genomic_DNA"/>
</dbReference>
<keyword evidence="2" id="KW-1185">Reference proteome</keyword>
<evidence type="ECO:0000313" key="2">
    <source>
        <dbReference type="Proteomes" id="UP000613193"/>
    </source>
</evidence>
<comment type="caution">
    <text evidence="1">The sequence shown here is derived from an EMBL/GenBank/DDBJ whole genome shotgun (WGS) entry which is preliminary data.</text>
</comment>
<proteinExistence type="predicted"/>
<gene>
    <name evidence="1" type="ORF">I5M19_00440</name>
</gene>
<accession>A0A934UL99</accession>
<reference evidence="1" key="1">
    <citation type="submission" date="2020-12" db="EMBL/GenBank/DDBJ databases">
        <title>Bacterial novel species Mucilaginibacter sp. SD-g isolated from soil.</title>
        <authorList>
            <person name="Jung H.-Y."/>
        </authorList>
    </citation>
    <scope>NUCLEOTIDE SEQUENCE</scope>
    <source>
        <strain evidence="1">SD-g</strain>
    </source>
</reference>
<dbReference type="RefSeq" id="WP_200062942.1">
    <property type="nucleotide sequence ID" value="NZ_JAEHFW010000001.1"/>
</dbReference>
<name>A0A934UL99_9SPHI</name>
<evidence type="ECO:0000313" key="1">
    <source>
        <dbReference type="EMBL" id="MBK0377755.1"/>
    </source>
</evidence>
<protein>
    <submittedName>
        <fullName evidence="1">Uncharacterized protein</fullName>
    </submittedName>
</protein>
<organism evidence="1 2">
    <name type="scientific">Mucilaginibacter segetis</name>
    <dbReference type="NCBI Taxonomy" id="2793071"/>
    <lineage>
        <taxon>Bacteria</taxon>
        <taxon>Pseudomonadati</taxon>
        <taxon>Bacteroidota</taxon>
        <taxon>Sphingobacteriia</taxon>
        <taxon>Sphingobacteriales</taxon>
        <taxon>Sphingobacteriaceae</taxon>
        <taxon>Mucilaginibacter</taxon>
    </lineage>
</organism>
<dbReference type="AlphaFoldDB" id="A0A934UL99"/>
<dbReference type="Proteomes" id="UP000613193">
    <property type="component" value="Unassembled WGS sequence"/>
</dbReference>
<sequence>MKTDLYTKVILTIIAIALTVNLFKATITPAFADGKKYVTLPVNPDGSINVNINKVNETMDVNIKNVDPYAFYYSQPIPVKVTNK</sequence>